<organism evidence="1 2">
    <name type="scientific">Entomophthora muscae</name>
    <dbReference type="NCBI Taxonomy" id="34485"/>
    <lineage>
        <taxon>Eukaryota</taxon>
        <taxon>Fungi</taxon>
        <taxon>Fungi incertae sedis</taxon>
        <taxon>Zoopagomycota</taxon>
        <taxon>Entomophthoromycotina</taxon>
        <taxon>Entomophthoromycetes</taxon>
        <taxon>Entomophthorales</taxon>
        <taxon>Entomophthoraceae</taxon>
        <taxon>Entomophthora</taxon>
    </lineage>
</organism>
<proteinExistence type="predicted"/>
<keyword evidence="2" id="KW-1185">Reference proteome</keyword>
<evidence type="ECO:0000313" key="1">
    <source>
        <dbReference type="EMBL" id="KAJ9064471.1"/>
    </source>
</evidence>
<sequence length="80" mass="8854">MSFSIRDLFYTILLVLNGLAILNEERFLARIGWSTSQVSFSGNESVKAKLLSLISAVRTLLRLPLIVVNSLVILYALTIG</sequence>
<comment type="caution">
    <text evidence="1">The sequence shown here is derived from an EMBL/GenBank/DDBJ whole genome shotgun (WGS) entry which is preliminary data.</text>
</comment>
<reference evidence="1" key="1">
    <citation type="submission" date="2022-04" db="EMBL/GenBank/DDBJ databases">
        <title>Genome of the entomopathogenic fungus Entomophthora muscae.</title>
        <authorList>
            <person name="Elya C."/>
            <person name="Lovett B.R."/>
            <person name="Lee E."/>
            <person name="Macias A.M."/>
            <person name="Hajek A.E."/>
            <person name="De Bivort B.L."/>
            <person name="Kasson M.T."/>
            <person name="De Fine Licht H.H."/>
            <person name="Stajich J.E."/>
        </authorList>
    </citation>
    <scope>NUCLEOTIDE SEQUENCE</scope>
    <source>
        <strain evidence="1">Berkeley</strain>
    </source>
</reference>
<dbReference type="EMBL" id="QTSX02004466">
    <property type="protein sequence ID" value="KAJ9064471.1"/>
    <property type="molecule type" value="Genomic_DNA"/>
</dbReference>
<accession>A0ACC2SQ13</accession>
<evidence type="ECO:0000313" key="2">
    <source>
        <dbReference type="Proteomes" id="UP001165960"/>
    </source>
</evidence>
<dbReference type="Proteomes" id="UP001165960">
    <property type="component" value="Unassembled WGS sequence"/>
</dbReference>
<protein>
    <submittedName>
        <fullName evidence="1">Uncharacterized protein</fullName>
    </submittedName>
</protein>
<gene>
    <name evidence="1" type="ORF">DSO57_1030241</name>
</gene>
<name>A0ACC2SQ13_9FUNG</name>